<name>A0A837NNL5_LACPN</name>
<dbReference type="GO" id="GO:0016818">
    <property type="term" value="F:hydrolase activity, acting on acid anhydrides, in phosphorus-containing anhydrides"/>
    <property type="evidence" value="ECO:0007669"/>
    <property type="project" value="InterPro"/>
</dbReference>
<dbReference type="RefSeq" id="WP_054519099.1">
    <property type="nucleotide sequence ID" value="NZ_CP076824.1"/>
</dbReference>
<reference evidence="4" key="1">
    <citation type="journal article" date="2016" name="Genome Announc.">
        <title>Draft Genome Sequence of Lactobacillus plantarum 2025.</title>
        <authorList>
            <person name="Karlyshev A.V."/>
            <person name="Khlebnikov V.C."/>
            <person name="Kosarev I.V."/>
            <person name="Abramov V.M."/>
        </authorList>
    </citation>
    <scope>NUCLEOTIDE SEQUENCE [LARGE SCALE GENOMIC DNA]</scope>
    <source>
        <strain evidence="4">2025</strain>
    </source>
</reference>
<dbReference type="AlphaFoldDB" id="A0A837NNL5"/>
<keyword evidence="4" id="KW-0238">DNA-binding</keyword>
<accession>A0A837NNL5</accession>
<dbReference type="GO" id="GO:0003677">
    <property type="term" value="F:DNA binding"/>
    <property type="evidence" value="ECO:0007669"/>
    <property type="project" value="UniProtKB-KW"/>
</dbReference>
<dbReference type="Gene3D" id="3.30.70.2330">
    <property type="match status" value="1"/>
</dbReference>
<protein>
    <submittedName>
        <fullName evidence="4">DNA-binding protein</fullName>
    </submittedName>
</protein>
<evidence type="ECO:0000259" key="3">
    <source>
        <dbReference type="SMART" id="SM00910"/>
    </source>
</evidence>
<dbReference type="EMBL" id="AVFJ02000023">
    <property type="protein sequence ID" value="KPL57203.1"/>
    <property type="molecule type" value="Genomic_DNA"/>
</dbReference>
<dbReference type="GO" id="GO:0008270">
    <property type="term" value="F:zinc ion binding"/>
    <property type="evidence" value="ECO:0007669"/>
    <property type="project" value="InterPro"/>
</dbReference>
<sequence length="547" mass="60931">MERIEAGMSVMTLKKQTYRVIAVINQGQELLVRAHEPETADIEIIPVTTAVQVTEQNSTGDAAVALDTVTVVGERYVDDIVATLTTLRVGMAVLLQRESGNQYDDNAISVWTLQHAKLGYIARYQNQPYAALMDQGQRLYGIVTVLDQQKQHLELMLWRTTAVPSPIEALQIRQRLAKSRTNLGAVPTHSLQTPLGTIVMMCNGHPIKYQQVPLSPWLTPADELHVTKRYLLTPDWSQVPPDSLITCQVTAKADVVQRWQNEHISAAVLTNASSFYVVGISAQTKTGLNDNLVDDAAQPAVIYRVGQVSAHMQAGFMVSWAPFGDPRVQPALKLALHFSSQPLVPYHPVTPSRTNATFTQQELAALLVSALPNYQGGQRLEPSVTTITVEKLRQTLGDQTYHALANYQRHVQLVAGSTEGVNETLLQALIHAVTYHELTTMHYYQPTVGMVDQVIYPIQLFSTTTKDEDDAQLVGCLALYNYETFEIQQVPLTAIARIAIIADPEHPQTTPETESPDWLRIFLHGWNDDFWLGYLVAEWVCKYSWAA</sequence>
<dbReference type="SMART" id="SM00910">
    <property type="entry name" value="HIRAN"/>
    <property type="match status" value="1"/>
</dbReference>
<dbReference type="InterPro" id="IPR014905">
    <property type="entry name" value="HIRAN"/>
</dbReference>
<dbReference type="Pfam" id="PF08797">
    <property type="entry name" value="HIRAN"/>
    <property type="match status" value="1"/>
</dbReference>
<evidence type="ECO:0000313" key="4">
    <source>
        <dbReference type="EMBL" id="KPL57203.1"/>
    </source>
</evidence>
<proteinExistence type="predicted"/>
<organism evidence="4">
    <name type="scientific">Lactiplantibacillus plantarum 2025</name>
    <dbReference type="NCBI Taxonomy" id="1385856"/>
    <lineage>
        <taxon>Bacteria</taxon>
        <taxon>Bacillati</taxon>
        <taxon>Bacillota</taxon>
        <taxon>Bacilli</taxon>
        <taxon>Lactobacillales</taxon>
        <taxon>Lactobacillaceae</taxon>
        <taxon>Lactiplantibacillus</taxon>
    </lineage>
</organism>
<feature type="domain" description="HIRAN" evidence="3">
    <location>
        <begin position="64"/>
        <end position="164"/>
    </location>
</feature>
<comment type="caution">
    <text evidence="4">The sequence shown here is derived from an EMBL/GenBank/DDBJ whole genome shotgun (WGS) entry which is preliminary data.</text>
</comment>
<keyword evidence="2" id="KW-0378">Hydrolase</keyword>
<keyword evidence="1" id="KW-0479">Metal-binding</keyword>
<evidence type="ECO:0000256" key="2">
    <source>
        <dbReference type="ARBA" id="ARBA00022801"/>
    </source>
</evidence>
<gene>
    <name evidence="4" type="ORF">N876_0208295</name>
</gene>
<evidence type="ECO:0000256" key="1">
    <source>
        <dbReference type="ARBA" id="ARBA00022723"/>
    </source>
</evidence>